<protein>
    <submittedName>
        <fullName evidence="2">Uncharacterized protein</fullName>
    </submittedName>
</protein>
<evidence type="ECO:0000313" key="2">
    <source>
        <dbReference type="EMBL" id="MCO5959937.1"/>
    </source>
</evidence>
<evidence type="ECO:0000313" key="1">
    <source>
        <dbReference type="EMBL" id="MCM2401107.1"/>
    </source>
</evidence>
<accession>A0AAJ1C174</accession>
<evidence type="ECO:0000313" key="3">
    <source>
        <dbReference type="Proteomes" id="UP001155079"/>
    </source>
</evidence>
<dbReference type="EMBL" id="JAMQAY010000003">
    <property type="protein sequence ID" value="MCM2401107.1"/>
    <property type="molecule type" value="Genomic_DNA"/>
</dbReference>
<comment type="caution">
    <text evidence="2">The sequence shown here is derived from an EMBL/GenBank/DDBJ whole genome shotgun (WGS) entry which is preliminary data.</text>
</comment>
<dbReference type="EMBL" id="JAMXLX010000013">
    <property type="protein sequence ID" value="MCO5959937.1"/>
    <property type="molecule type" value="Genomic_DNA"/>
</dbReference>
<dbReference type="Proteomes" id="UP001155380">
    <property type="component" value="Unassembled WGS sequence"/>
</dbReference>
<name>A0AAJ1C174_9HYPH</name>
<keyword evidence="3" id="KW-1185">Reference proteome</keyword>
<reference evidence="2 3" key="1">
    <citation type="submission" date="2022-06" db="EMBL/GenBank/DDBJ databases">
        <authorList>
            <person name="Sun Q."/>
        </authorList>
    </citation>
    <scope>NUCLEOTIDE SEQUENCE</scope>
    <source>
        <strain evidence="2">S101</strain>
        <strain evidence="1 3">S153</strain>
    </source>
</reference>
<dbReference type="AlphaFoldDB" id="A0AAJ1C174"/>
<dbReference type="RefSeq" id="WP_250913230.1">
    <property type="nucleotide sequence ID" value="NZ_JAMQAY010000003.1"/>
</dbReference>
<dbReference type="Proteomes" id="UP001155079">
    <property type="component" value="Unassembled WGS sequence"/>
</dbReference>
<organism evidence="2 4">
    <name type="scientific">Ciceribacter sichuanensis</name>
    <dbReference type="NCBI Taxonomy" id="2949647"/>
    <lineage>
        <taxon>Bacteria</taxon>
        <taxon>Pseudomonadati</taxon>
        <taxon>Pseudomonadota</taxon>
        <taxon>Alphaproteobacteria</taxon>
        <taxon>Hyphomicrobiales</taxon>
        <taxon>Rhizobiaceae</taxon>
        <taxon>Ciceribacter</taxon>
    </lineage>
</organism>
<sequence length="83" mass="9368">MSEIFCDIVPHPEGWMFVSEGVQSPIFPCYQLAVEAAYRHANEKAHARRFLVLRQQDLKGRMCSLAGHDGITPSEDEARTALH</sequence>
<gene>
    <name evidence="1" type="ORF">NBH20_08055</name>
    <name evidence="2" type="ORF">NBH21_24540</name>
</gene>
<proteinExistence type="predicted"/>
<evidence type="ECO:0000313" key="4">
    <source>
        <dbReference type="Proteomes" id="UP001155380"/>
    </source>
</evidence>